<keyword evidence="1" id="KW-0812">Transmembrane</keyword>
<accession>A0A0F9SGL5</accession>
<name>A0A0F9SGL5_9ZZZZ</name>
<sequence length="371" mass="41955">MRVYLLARRLRVKSADIVEKLALLKIDAAPSSKVDDDTFKKVKLLVGEPPRVEQVTEALDLSVEKVLKKLKTMNIEVVSHLSVLQGPELSRLLGLKNLDRLRLKPKTRKSKQTKPKVEVLKIKPKKKRVFEVAVEIGVSEGALLRKLRKLNTLAMHRRSPLDTELIELLKKEKYTLKDKVFFRLRHMLDAIPGLLQQTRRVFMMSGFYTIIALLLASFAFTNVLGGRTKLFSQREWEVGEAKLGDSAQVYQVLETVALLEIKKLKLKVPIIEQGSAESPIINVLVRQNIAIDIGSEGTSVLKDKQGVLSKTLRQIKAGDILVITNLDRDMFFYRVLSAKDQKKPKKSSFGSAIKIVFDENKKIIAGLQKVE</sequence>
<reference evidence="2" key="1">
    <citation type="journal article" date="2015" name="Nature">
        <title>Complex archaea that bridge the gap between prokaryotes and eukaryotes.</title>
        <authorList>
            <person name="Spang A."/>
            <person name="Saw J.H."/>
            <person name="Jorgensen S.L."/>
            <person name="Zaremba-Niedzwiedzka K."/>
            <person name="Martijn J."/>
            <person name="Lind A.E."/>
            <person name="van Eijk R."/>
            <person name="Schleper C."/>
            <person name="Guy L."/>
            <person name="Ettema T.J."/>
        </authorList>
    </citation>
    <scope>NUCLEOTIDE SEQUENCE</scope>
</reference>
<keyword evidence="1" id="KW-0472">Membrane</keyword>
<dbReference type="EMBL" id="LAZR01002555">
    <property type="protein sequence ID" value="KKN28513.1"/>
    <property type="molecule type" value="Genomic_DNA"/>
</dbReference>
<gene>
    <name evidence="2" type="ORF">LCGC14_0853460</name>
</gene>
<organism evidence="2">
    <name type="scientific">marine sediment metagenome</name>
    <dbReference type="NCBI Taxonomy" id="412755"/>
    <lineage>
        <taxon>unclassified sequences</taxon>
        <taxon>metagenomes</taxon>
        <taxon>ecological metagenomes</taxon>
    </lineage>
</organism>
<proteinExistence type="predicted"/>
<dbReference type="Gene3D" id="1.10.10.2480">
    <property type="match status" value="1"/>
</dbReference>
<evidence type="ECO:0000313" key="2">
    <source>
        <dbReference type="EMBL" id="KKN28513.1"/>
    </source>
</evidence>
<dbReference type="AlphaFoldDB" id="A0A0F9SGL5"/>
<comment type="caution">
    <text evidence="2">The sequence shown here is derived from an EMBL/GenBank/DDBJ whole genome shotgun (WGS) entry which is preliminary data.</text>
</comment>
<evidence type="ECO:0000256" key="1">
    <source>
        <dbReference type="SAM" id="Phobius"/>
    </source>
</evidence>
<feature type="transmembrane region" description="Helical" evidence="1">
    <location>
        <begin position="201"/>
        <end position="224"/>
    </location>
</feature>
<protein>
    <submittedName>
        <fullName evidence="2">Uncharacterized protein</fullName>
    </submittedName>
</protein>
<keyword evidence="1" id="KW-1133">Transmembrane helix</keyword>